<keyword evidence="2" id="KW-1185">Reference proteome</keyword>
<sequence>MPFSDDDDMRYEGFKSVGFMVDLRCEGSSSAATTTEMNDGGQICVRFLLVHNLCSKLYIYI</sequence>
<comment type="caution">
    <text evidence="1">The sequence shown here is derived from an EMBL/GenBank/DDBJ whole genome shotgun (WGS) entry which is preliminary data.</text>
</comment>
<name>A0A7J7H139_CAMSI</name>
<reference evidence="2" key="1">
    <citation type="journal article" date="2020" name="Nat. Commun.">
        <title>Genome assembly of wild tea tree DASZ reveals pedigree and selection history of tea varieties.</title>
        <authorList>
            <person name="Zhang W."/>
            <person name="Zhang Y."/>
            <person name="Qiu H."/>
            <person name="Guo Y."/>
            <person name="Wan H."/>
            <person name="Zhang X."/>
            <person name="Scossa F."/>
            <person name="Alseekh S."/>
            <person name="Zhang Q."/>
            <person name="Wang P."/>
            <person name="Xu L."/>
            <person name="Schmidt M.H."/>
            <person name="Jia X."/>
            <person name="Li D."/>
            <person name="Zhu A."/>
            <person name="Guo F."/>
            <person name="Chen W."/>
            <person name="Ni D."/>
            <person name="Usadel B."/>
            <person name="Fernie A.R."/>
            <person name="Wen W."/>
        </authorList>
    </citation>
    <scope>NUCLEOTIDE SEQUENCE [LARGE SCALE GENOMIC DNA]</scope>
    <source>
        <strain evidence="2">cv. G240</strain>
    </source>
</reference>
<organism evidence="1 2">
    <name type="scientific">Camellia sinensis</name>
    <name type="common">Tea plant</name>
    <name type="synonym">Thea sinensis</name>
    <dbReference type="NCBI Taxonomy" id="4442"/>
    <lineage>
        <taxon>Eukaryota</taxon>
        <taxon>Viridiplantae</taxon>
        <taxon>Streptophyta</taxon>
        <taxon>Embryophyta</taxon>
        <taxon>Tracheophyta</taxon>
        <taxon>Spermatophyta</taxon>
        <taxon>Magnoliopsida</taxon>
        <taxon>eudicotyledons</taxon>
        <taxon>Gunneridae</taxon>
        <taxon>Pentapetalae</taxon>
        <taxon>asterids</taxon>
        <taxon>Ericales</taxon>
        <taxon>Theaceae</taxon>
        <taxon>Camellia</taxon>
    </lineage>
</organism>
<dbReference type="Proteomes" id="UP000593564">
    <property type="component" value="Unassembled WGS sequence"/>
</dbReference>
<evidence type="ECO:0000313" key="2">
    <source>
        <dbReference type="Proteomes" id="UP000593564"/>
    </source>
</evidence>
<proteinExistence type="predicted"/>
<protein>
    <submittedName>
        <fullName evidence="1">Uncharacterized protein</fullName>
    </submittedName>
</protein>
<dbReference type="AlphaFoldDB" id="A0A7J7H139"/>
<gene>
    <name evidence="1" type="ORF">HYC85_016908</name>
</gene>
<dbReference type="EMBL" id="JACBKZ010000007">
    <property type="protein sequence ID" value="KAF5946680.1"/>
    <property type="molecule type" value="Genomic_DNA"/>
</dbReference>
<evidence type="ECO:0000313" key="1">
    <source>
        <dbReference type="EMBL" id="KAF5946680.1"/>
    </source>
</evidence>
<reference evidence="1 2" key="2">
    <citation type="submission" date="2020-07" db="EMBL/GenBank/DDBJ databases">
        <title>Genome assembly of wild tea tree DASZ reveals pedigree and selection history of tea varieties.</title>
        <authorList>
            <person name="Zhang W."/>
        </authorList>
    </citation>
    <scope>NUCLEOTIDE SEQUENCE [LARGE SCALE GENOMIC DNA]</scope>
    <source>
        <strain evidence="2">cv. G240</strain>
        <tissue evidence="1">Leaf</tissue>
    </source>
</reference>
<accession>A0A7J7H139</accession>